<dbReference type="AlphaFoldDB" id="A0A381T9Z7"/>
<gene>
    <name evidence="1" type="ORF">METZ01_LOCUS65398</name>
</gene>
<reference evidence="1" key="1">
    <citation type="submission" date="2018-05" db="EMBL/GenBank/DDBJ databases">
        <authorList>
            <person name="Lanie J.A."/>
            <person name="Ng W.-L."/>
            <person name="Kazmierczak K.M."/>
            <person name="Andrzejewski T.M."/>
            <person name="Davidsen T.M."/>
            <person name="Wayne K.J."/>
            <person name="Tettelin H."/>
            <person name="Glass J.I."/>
            <person name="Rusch D."/>
            <person name="Podicherti R."/>
            <person name="Tsui H.-C.T."/>
            <person name="Winkler M.E."/>
        </authorList>
    </citation>
    <scope>NUCLEOTIDE SEQUENCE</scope>
</reference>
<dbReference type="EMBL" id="UINC01004198">
    <property type="protein sequence ID" value="SVA12544.1"/>
    <property type="molecule type" value="Genomic_DNA"/>
</dbReference>
<organism evidence="1">
    <name type="scientific">marine metagenome</name>
    <dbReference type="NCBI Taxonomy" id="408172"/>
    <lineage>
        <taxon>unclassified sequences</taxon>
        <taxon>metagenomes</taxon>
        <taxon>ecological metagenomes</taxon>
    </lineage>
</organism>
<name>A0A381T9Z7_9ZZZZ</name>
<proteinExistence type="predicted"/>
<sequence length="219" mass="26118">MQTFYNCNKTFTPFVAEYWLNGKLLNEYELSFVNNDCTRCNAIPVRIELDVKQILTKELDRLCNIFPTRGPERVVQLVILEHIPKKYKVVTGEGDPNISYENNTLYWIDRSIALHMKMYSEYLGLGECIWGLGFTPELYHPLTQDVILKDWFAKLNNFNYVEQQWAYTGKMNFYNFYFPEISKRNKIIACDRQSIIEPQLPGVWKWYTNNEQKYNFKIK</sequence>
<accession>A0A381T9Z7</accession>
<protein>
    <submittedName>
        <fullName evidence="1">Uncharacterized protein</fullName>
    </submittedName>
</protein>
<evidence type="ECO:0000313" key="1">
    <source>
        <dbReference type="EMBL" id="SVA12544.1"/>
    </source>
</evidence>